<evidence type="ECO:0000256" key="2">
    <source>
        <dbReference type="SAM" id="MobiDB-lite"/>
    </source>
</evidence>
<dbReference type="PANTHER" id="PTHR31642">
    <property type="entry name" value="TRICHOTHECENE 3-O-ACETYLTRANSFERASE"/>
    <property type="match status" value="1"/>
</dbReference>
<dbReference type="Pfam" id="PF02458">
    <property type="entry name" value="Transferase"/>
    <property type="match status" value="1"/>
</dbReference>
<dbReference type="Gene3D" id="3.30.559.10">
    <property type="entry name" value="Chloramphenicol acetyltransferase-like domain"/>
    <property type="match status" value="2"/>
</dbReference>
<dbReference type="InterPro" id="IPR050317">
    <property type="entry name" value="Plant_Fungal_Acyltransferase"/>
</dbReference>
<accession>A0ABR3XXF9</accession>
<organism evidence="3 4">
    <name type="scientific">Paecilomyces lecythidis</name>
    <dbReference type="NCBI Taxonomy" id="3004212"/>
    <lineage>
        <taxon>Eukaryota</taxon>
        <taxon>Fungi</taxon>
        <taxon>Dikarya</taxon>
        <taxon>Ascomycota</taxon>
        <taxon>Pezizomycotina</taxon>
        <taxon>Eurotiomycetes</taxon>
        <taxon>Eurotiomycetidae</taxon>
        <taxon>Eurotiales</taxon>
        <taxon>Thermoascaceae</taxon>
        <taxon>Paecilomyces</taxon>
    </lineage>
</organism>
<dbReference type="PANTHER" id="PTHR31642:SF310">
    <property type="entry name" value="FATTY ALCOHOL:CAFFEOYL-COA ACYLTRANSFERASE"/>
    <property type="match status" value="1"/>
</dbReference>
<sequence length="491" mass="53360">MAQSYHDGSCMLSPIDQLMPRIYTPIFLVYETDQYQSAVRKLNEGLAKATSILPYLKGSVHKSPDDCHPRNQLSLSWSSSEPPPAIVETSAPVSLPSLETLKRDNAPLSVFQDALSPVPMLINHETPEAKAPVIVVGATRLDGGLILCLCAHHVVMDGAAMGLFLRLWGDCVRDEPNTSFDPREICHRGSWLRDVRDHFAKTEPKATLEELLRRHPEYSLRSLSPPPSSMSTTASGPPAQSAAKIFAFSSAKLEEAKQAMSTSIPAKFLTVNNVLGAALWLSITRIRLGRMRRDDLPTMTDSTPSKLGFAINARSRLGPAVSNKSYLGNLTMLKVVEFPATKLESVAGNAMAGPAGADLSLMAPVISAIAAATSIVTATSVGEIVEFSDQLADVEDVGPGWNSSHSLDLTYTSWADLGMYDCDFGPVLGGRPQYVRVPYMPFIDGMVLALPRRRLANTDGKAVERIEVAIMLNKQDMQALENDEILRSWSA</sequence>
<dbReference type="EMBL" id="JAVDPF010000009">
    <property type="protein sequence ID" value="KAL1880316.1"/>
    <property type="molecule type" value="Genomic_DNA"/>
</dbReference>
<keyword evidence="1" id="KW-0808">Transferase</keyword>
<keyword evidence="4" id="KW-1185">Reference proteome</keyword>
<proteinExistence type="predicted"/>
<feature type="region of interest" description="Disordered" evidence="2">
    <location>
        <begin position="61"/>
        <end position="81"/>
    </location>
</feature>
<evidence type="ECO:0000313" key="3">
    <source>
        <dbReference type="EMBL" id="KAL1880316.1"/>
    </source>
</evidence>
<dbReference type="Proteomes" id="UP001583193">
    <property type="component" value="Unassembled WGS sequence"/>
</dbReference>
<reference evidence="3 4" key="1">
    <citation type="journal article" date="2024" name="IMA Fungus">
        <title>IMA Genome - F19 : A genome assembly and annotation guide to empower mycologists, including annotated draft genome sequences of Ceratocystis pirilliformis, Diaporthe australafricana, Fusarium ophioides, Paecilomyces lecythidis, and Sporothrix stenoceras.</title>
        <authorList>
            <person name="Aylward J."/>
            <person name="Wilson A.M."/>
            <person name="Visagie C.M."/>
            <person name="Spraker J."/>
            <person name="Barnes I."/>
            <person name="Buitendag C."/>
            <person name="Ceriani C."/>
            <person name="Del Mar Angel L."/>
            <person name="du Plessis D."/>
            <person name="Fuchs T."/>
            <person name="Gasser K."/>
            <person name="Kramer D."/>
            <person name="Li W."/>
            <person name="Munsamy K."/>
            <person name="Piso A."/>
            <person name="Price J.L."/>
            <person name="Sonnekus B."/>
            <person name="Thomas C."/>
            <person name="van der Nest A."/>
            <person name="van Dijk A."/>
            <person name="van Heerden A."/>
            <person name="van Vuuren N."/>
            <person name="Yilmaz N."/>
            <person name="Duong T.A."/>
            <person name="van der Merwe N.A."/>
            <person name="Wingfield M.J."/>
            <person name="Wingfield B.D."/>
        </authorList>
    </citation>
    <scope>NUCLEOTIDE SEQUENCE [LARGE SCALE GENOMIC DNA]</scope>
    <source>
        <strain evidence="3 4">CMW 18167</strain>
    </source>
</reference>
<protein>
    <submittedName>
        <fullName evidence="3">Uncharacterized protein</fullName>
    </submittedName>
</protein>
<evidence type="ECO:0000256" key="1">
    <source>
        <dbReference type="ARBA" id="ARBA00022679"/>
    </source>
</evidence>
<dbReference type="InterPro" id="IPR023213">
    <property type="entry name" value="CAT-like_dom_sf"/>
</dbReference>
<evidence type="ECO:0000313" key="4">
    <source>
        <dbReference type="Proteomes" id="UP001583193"/>
    </source>
</evidence>
<comment type="caution">
    <text evidence="3">The sequence shown here is derived from an EMBL/GenBank/DDBJ whole genome shotgun (WGS) entry which is preliminary data.</text>
</comment>
<name>A0ABR3XXF9_9EURO</name>
<gene>
    <name evidence="3" type="ORF">Plec18167_003719</name>
</gene>